<comment type="caution">
    <text evidence="10">The sequence shown here is derived from an EMBL/GenBank/DDBJ whole genome shotgun (WGS) entry which is preliminary data.</text>
</comment>
<dbReference type="Gene3D" id="1.20.1070.10">
    <property type="entry name" value="Rhodopsin 7-helix transmembrane proteins"/>
    <property type="match status" value="1"/>
</dbReference>
<feature type="transmembrane region" description="Helical" evidence="8">
    <location>
        <begin position="189"/>
        <end position="212"/>
    </location>
</feature>
<dbReference type="Pfam" id="PF00001">
    <property type="entry name" value="7tm_1"/>
    <property type="match status" value="1"/>
</dbReference>
<evidence type="ECO:0000256" key="1">
    <source>
        <dbReference type="ARBA" id="ARBA00004141"/>
    </source>
</evidence>
<reference evidence="10" key="1">
    <citation type="submission" date="2023-06" db="EMBL/GenBank/DDBJ databases">
        <title>Male Hemibagrus guttatus genome.</title>
        <authorList>
            <person name="Bian C."/>
        </authorList>
    </citation>
    <scope>NUCLEOTIDE SEQUENCE</scope>
    <source>
        <strain evidence="10">Male_cb2023</strain>
        <tissue evidence="10">Muscle</tissue>
    </source>
</reference>
<keyword evidence="2 8" id="KW-0812">Transmembrane</keyword>
<evidence type="ECO:0000256" key="6">
    <source>
        <dbReference type="ARBA" id="ARBA00023170"/>
    </source>
</evidence>
<evidence type="ECO:0000256" key="3">
    <source>
        <dbReference type="ARBA" id="ARBA00022989"/>
    </source>
</evidence>
<keyword evidence="3 8" id="KW-1133">Transmembrane helix</keyword>
<dbReference type="EMBL" id="JAUCMX010000007">
    <property type="protein sequence ID" value="KAK3540350.1"/>
    <property type="molecule type" value="Genomic_DNA"/>
</dbReference>
<dbReference type="PROSITE" id="PS50262">
    <property type="entry name" value="G_PROTEIN_RECEP_F1_2"/>
    <property type="match status" value="1"/>
</dbReference>
<keyword evidence="11" id="KW-1185">Reference proteome</keyword>
<dbReference type="GO" id="GO:0005886">
    <property type="term" value="C:plasma membrane"/>
    <property type="evidence" value="ECO:0007669"/>
    <property type="project" value="TreeGrafter"/>
</dbReference>
<dbReference type="GO" id="GO:0004930">
    <property type="term" value="F:G protein-coupled receptor activity"/>
    <property type="evidence" value="ECO:0007669"/>
    <property type="project" value="UniProtKB-KW"/>
</dbReference>
<keyword evidence="4" id="KW-0297">G-protein coupled receptor</keyword>
<dbReference type="PANTHER" id="PTHR45695">
    <property type="entry name" value="LEUCOKININ RECEPTOR-RELATED"/>
    <property type="match status" value="1"/>
</dbReference>
<dbReference type="InterPro" id="IPR017452">
    <property type="entry name" value="GPCR_Rhodpsn_7TM"/>
</dbReference>
<feature type="transmembrane region" description="Helical" evidence="8">
    <location>
        <begin position="27"/>
        <end position="49"/>
    </location>
</feature>
<keyword evidence="5 8" id="KW-0472">Membrane</keyword>
<dbReference type="PRINTS" id="PR00237">
    <property type="entry name" value="GPCRRHODOPSN"/>
</dbReference>
<accession>A0AAE0R4E9</accession>
<name>A0AAE0R4E9_9TELE</name>
<comment type="subcellular location">
    <subcellularLocation>
        <location evidence="1">Membrane</location>
        <topology evidence="1">Multi-pass membrane protein</topology>
    </subcellularLocation>
</comment>
<feature type="transmembrane region" description="Helical" evidence="8">
    <location>
        <begin position="142"/>
        <end position="161"/>
    </location>
</feature>
<dbReference type="SUPFAM" id="SSF81321">
    <property type="entry name" value="Family A G protein-coupled receptor-like"/>
    <property type="match status" value="1"/>
</dbReference>
<proteinExistence type="predicted"/>
<protein>
    <recommendedName>
        <fullName evidence="9">G-protein coupled receptors family 1 profile domain-containing protein</fullName>
    </recommendedName>
</protein>
<dbReference type="AlphaFoldDB" id="A0AAE0R4E9"/>
<feature type="domain" description="G-protein coupled receptors family 1 profile" evidence="9">
    <location>
        <begin position="40"/>
        <end position="346"/>
    </location>
</feature>
<evidence type="ECO:0000256" key="7">
    <source>
        <dbReference type="ARBA" id="ARBA00023224"/>
    </source>
</evidence>
<keyword evidence="6" id="KW-0675">Receptor</keyword>
<organism evidence="10 11">
    <name type="scientific">Hemibagrus guttatus</name>
    <dbReference type="NCBI Taxonomy" id="175788"/>
    <lineage>
        <taxon>Eukaryota</taxon>
        <taxon>Metazoa</taxon>
        <taxon>Chordata</taxon>
        <taxon>Craniata</taxon>
        <taxon>Vertebrata</taxon>
        <taxon>Euteleostomi</taxon>
        <taxon>Actinopterygii</taxon>
        <taxon>Neopterygii</taxon>
        <taxon>Teleostei</taxon>
        <taxon>Ostariophysi</taxon>
        <taxon>Siluriformes</taxon>
        <taxon>Bagridae</taxon>
        <taxon>Hemibagrus</taxon>
    </lineage>
</organism>
<dbReference type="InterPro" id="IPR000276">
    <property type="entry name" value="GPCR_Rhodpsn"/>
</dbReference>
<dbReference type="Proteomes" id="UP001274896">
    <property type="component" value="Unassembled WGS sequence"/>
</dbReference>
<evidence type="ECO:0000313" key="11">
    <source>
        <dbReference type="Proteomes" id="UP001274896"/>
    </source>
</evidence>
<evidence type="ECO:0000313" key="10">
    <source>
        <dbReference type="EMBL" id="KAK3540350.1"/>
    </source>
</evidence>
<evidence type="ECO:0000259" key="9">
    <source>
        <dbReference type="PROSITE" id="PS50262"/>
    </source>
</evidence>
<dbReference type="PANTHER" id="PTHR45695:SF15">
    <property type="entry name" value="OPSIN RH2"/>
    <property type="match status" value="1"/>
</dbReference>
<gene>
    <name evidence="10" type="ORF">QTP70_029562</name>
</gene>
<feature type="transmembrane region" description="Helical" evidence="8">
    <location>
        <begin position="290"/>
        <end position="310"/>
    </location>
</feature>
<feature type="transmembrane region" description="Helical" evidence="8">
    <location>
        <begin position="330"/>
        <end position="349"/>
    </location>
</feature>
<evidence type="ECO:0000256" key="4">
    <source>
        <dbReference type="ARBA" id="ARBA00023040"/>
    </source>
</evidence>
<dbReference type="CDD" id="cd00637">
    <property type="entry name" value="7tm_classA_rhodopsin-like"/>
    <property type="match status" value="1"/>
</dbReference>
<keyword evidence="7" id="KW-0807">Transducer</keyword>
<evidence type="ECO:0000256" key="5">
    <source>
        <dbReference type="ARBA" id="ARBA00023136"/>
    </source>
</evidence>
<evidence type="ECO:0000256" key="2">
    <source>
        <dbReference type="ARBA" id="ARBA00022692"/>
    </source>
</evidence>
<sequence>MGDPWTSNTTSPCRLEQFSARFVIFNYSLPCFTFIIGTSANLLVCWVAFRAKSLRTGSNALLVNLAAGDLIRCFVDSPVFLAVLVLRERRVRSGSVLCRVQQLTYLLCSCAQLLTLAAISVERYQTIAFPFSKEKRRGRIRIWILIIWIVAVTVSVSSGILSKDPLSFPSCRHVYSPKLRALHAGSFDAYVLIPIWTLCVILIAVNYLRIFIVVKQHSNKIFDSGLQPSLCVVKRVSSCRLPQSGALESVGGEGDYPCPSTEIVGAVCVLTPKAKALGKARVEGKLAKRLGYIIANVVLFWIPLVILLTLRLVVNCSECCSWLMLELETSAMVLTCVPAAVDPLIYTLLHRHFYTEFRKLFCSNQSC</sequence>
<evidence type="ECO:0000256" key="8">
    <source>
        <dbReference type="SAM" id="Phobius"/>
    </source>
</evidence>